<evidence type="ECO:0000313" key="3">
    <source>
        <dbReference type="Proteomes" id="UP000216024"/>
    </source>
</evidence>
<dbReference type="Gene3D" id="3.30.700.10">
    <property type="entry name" value="Glycoprotein, Type 4 Pilin"/>
    <property type="match status" value="1"/>
</dbReference>
<gene>
    <name evidence="2" type="ORF">CCE28_14465</name>
</gene>
<dbReference type="RefSeq" id="WP_095134448.1">
    <property type="nucleotide sequence ID" value="NZ_NIBG01000014.1"/>
</dbReference>
<dbReference type="AlphaFoldDB" id="A0A267MG30"/>
<dbReference type="EMBL" id="NIBG01000014">
    <property type="protein sequence ID" value="PAB58506.1"/>
    <property type="molecule type" value="Genomic_DNA"/>
</dbReference>
<feature type="transmembrane region" description="Helical" evidence="1">
    <location>
        <begin position="12"/>
        <end position="34"/>
    </location>
</feature>
<dbReference type="InterPro" id="IPR012902">
    <property type="entry name" value="N_methyl_site"/>
</dbReference>
<name>A0A267MG30_9FIRM</name>
<proteinExistence type="predicted"/>
<keyword evidence="3" id="KW-1185">Reference proteome</keyword>
<evidence type="ECO:0008006" key="4">
    <source>
        <dbReference type="Google" id="ProtNLM"/>
    </source>
</evidence>
<evidence type="ECO:0000313" key="2">
    <source>
        <dbReference type="EMBL" id="PAB58506.1"/>
    </source>
</evidence>
<organism evidence="2 3">
    <name type="scientific">Anaeromicrobium sediminis</name>
    <dbReference type="NCBI Taxonomy" id="1478221"/>
    <lineage>
        <taxon>Bacteria</taxon>
        <taxon>Bacillati</taxon>
        <taxon>Bacillota</taxon>
        <taxon>Clostridia</taxon>
        <taxon>Peptostreptococcales</taxon>
        <taxon>Thermotaleaceae</taxon>
        <taxon>Anaeromicrobium</taxon>
    </lineage>
</organism>
<protein>
    <recommendedName>
        <fullName evidence="4">Prepilin-type cleavage/methylation domain-containing protein</fullName>
    </recommendedName>
</protein>
<keyword evidence="1" id="KW-1133">Transmembrane helix</keyword>
<reference evidence="2 3" key="1">
    <citation type="submission" date="2017-06" db="EMBL/GenBank/DDBJ databases">
        <title>Draft genome sequence of anaerobic fermentative bacterium Anaeromicrobium sediminis DY2726D isolated from West Pacific Ocean sediments.</title>
        <authorList>
            <person name="Zeng X."/>
        </authorList>
    </citation>
    <scope>NUCLEOTIDE SEQUENCE [LARGE SCALE GENOMIC DNA]</scope>
    <source>
        <strain evidence="2 3">DY2726D</strain>
    </source>
</reference>
<dbReference type="Pfam" id="PF07963">
    <property type="entry name" value="N_methyl"/>
    <property type="match status" value="1"/>
</dbReference>
<keyword evidence="1" id="KW-0472">Membrane</keyword>
<keyword evidence="1" id="KW-0812">Transmembrane</keyword>
<dbReference type="NCBIfam" id="TIGR02532">
    <property type="entry name" value="IV_pilin_GFxxxE"/>
    <property type="match status" value="1"/>
</dbReference>
<dbReference type="Proteomes" id="UP000216024">
    <property type="component" value="Unassembled WGS sequence"/>
</dbReference>
<comment type="caution">
    <text evidence="2">The sequence shown here is derived from an EMBL/GenBank/DDBJ whole genome shotgun (WGS) entry which is preliminary data.</text>
</comment>
<sequence>MKIINNNKGLTLVEVLVSIAILGIIITPLASLFVSSVRNNTNAQDRLIANQVAQRYMEQLIGKDTLSANVSSKVDTDTGMTVTFNISKYGAYENSTGSLPSFDATINAPDRTNGDTINIENTGVFINEILLTNTSTDPIDIGIICNVANNMTLNVSNNTTRRVNIYKVYSSSETNKVTVNTTNGQVYIYENIYDSSISDGNKNMVFKIKITVSNKRGTLAELVTFKTIK</sequence>
<dbReference type="OrthoDB" id="1750053at2"/>
<evidence type="ECO:0000256" key="1">
    <source>
        <dbReference type="SAM" id="Phobius"/>
    </source>
</evidence>
<accession>A0A267MG30</accession>